<evidence type="ECO:0000313" key="3">
    <source>
        <dbReference type="EnsemblMetazoa" id="AALB005626-PA"/>
    </source>
</evidence>
<keyword evidence="2" id="KW-0812">Transmembrane</keyword>
<sequence>MRQRIKTKHPPYSTLTAGSELFASAVSEFVLPLIGAIMLCGFVTATRRGYDDVNSLPPEEKRRIIRELLRAQKDIRKALLKIHFHLDGEEIEEDDDDDYRMKFCWDKELVQYRKSFEKKLAALSRGLKHANEMLDEIEHYGHGGPHGGHHGSGYGGHRPEKPEGGHKPNKPDSHEHEDEDEDEYYNRRLKTGGNRRYGRQVQLEENPVQEQEAINPEHEPSGAIESDVEEAIEQLAPDTE</sequence>
<feature type="transmembrane region" description="Helical" evidence="2">
    <location>
        <begin position="21"/>
        <end position="45"/>
    </location>
</feature>
<name>A0A182FGI5_ANOAL</name>
<feature type="compositionally biased region" description="Gly residues" evidence="1">
    <location>
        <begin position="142"/>
        <end position="156"/>
    </location>
</feature>
<reference evidence="3 4" key="1">
    <citation type="journal article" date="2017" name="G3 (Bethesda)">
        <title>The Physical Genome Mapping of Anopheles albimanus Corrected Scaffold Misassemblies and Identified Interarm Rearrangements in Genus Anopheles.</title>
        <authorList>
            <person name="Artemov G.N."/>
            <person name="Peery A.N."/>
            <person name="Jiang X."/>
            <person name="Tu Z."/>
            <person name="Stegniy V.N."/>
            <person name="Sharakhova M.V."/>
            <person name="Sharakhov I.V."/>
        </authorList>
    </citation>
    <scope>NUCLEOTIDE SEQUENCE [LARGE SCALE GENOMIC DNA]</scope>
    <source>
        <strain evidence="3 4">ALBI9_A</strain>
    </source>
</reference>
<keyword evidence="4" id="KW-1185">Reference proteome</keyword>
<reference evidence="3" key="2">
    <citation type="submission" date="2022-08" db="UniProtKB">
        <authorList>
            <consortium name="EnsemblMetazoa"/>
        </authorList>
    </citation>
    <scope>IDENTIFICATION</scope>
    <source>
        <strain evidence="3">STECLA/ALBI9_A</strain>
    </source>
</reference>
<dbReference type="EnsemblMetazoa" id="AALB005626-RA">
    <property type="protein sequence ID" value="AALB005626-PA"/>
    <property type="gene ID" value="AALB005626"/>
</dbReference>
<accession>A0A182FGI5</accession>
<protein>
    <submittedName>
        <fullName evidence="3">Uncharacterized protein</fullName>
    </submittedName>
</protein>
<proteinExistence type="predicted"/>
<feature type="region of interest" description="Disordered" evidence="1">
    <location>
        <begin position="138"/>
        <end position="227"/>
    </location>
</feature>
<evidence type="ECO:0000313" key="4">
    <source>
        <dbReference type="Proteomes" id="UP000069272"/>
    </source>
</evidence>
<evidence type="ECO:0000256" key="1">
    <source>
        <dbReference type="SAM" id="MobiDB-lite"/>
    </source>
</evidence>
<organism evidence="3 4">
    <name type="scientific">Anopheles albimanus</name>
    <name type="common">New world malaria mosquito</name>
    <dbReference type="NCBI Taxonomy" id="7167"/>
    <lineage>
        <taxon>Eukaryota</taxon>
        <taxon>Metazoa</taxon>
        <taxon>Ecdysozoa</taxon>
        <taxon>Arthropoda</taxon>
        <taxon>Hexapoda</taxon>
        <taxon>Insecta</taxon>
        <taxon>Pterygota</taxon>
        <taxon>Neoptera</taxon>
        <taxon>Endopterygota</taxon>
        <taxon>Diptera</taxon>
        <taxon>Nematocera</taxon>
        <taxon>Culicoidea</taxon>
        <taxon>Culicidae</taxon>
        <taxon>Anophelinae</taxon>
        <taxon>Anopheles</taxon>
    </lineage>
</organism>
<dbReference type="VEuPathDB" id="VectorBase:AALB20_026185"/>
<keyword evidence="2" id="KW-1133">Transmembrane helix</keyword>
<feature type="compositionally biased region" description="Basic and acidic residues" evidence="1">
    <location>
        <begin position="157"/>
        <end position="176"/>
    </location>
</feature>
<dbReference type="VEuPathDB" id="VectorBase:AALB005626"/>
<evidence type="ECO:0000256" key="2">
    <source>
        <dbReference type="SAM" id="Phobius"/>
    </source>
</evidence>
<dbReference type="AlphaFoldDB" id="A0A182FGI5"/>
<dbReference type="Proteomes" id="UP000069272">
    <property type="component" value="Chromosome 3L"/>
</dbReference>
<keyword evidence="2" id="KW-0472">Membrane</keyword>